<name>A0AAV5RL03_STABA</name>
<dbReference type="PANTHER" id="PTHR10908">
    <property type="entry name" value="SEROTONIN N-ACETYLTRANSFERASE"/>
    <property type="match status" value="1"/>
</dbReference>
<evidence type="ECO:0000313" key="5">
    <source>
        <dbReference type="Proteomes" id="UP001362899"/>
    </source>
</evidence>
<keyword evidence="2" id="KW-0012">Acyltransferase</keyword>
<dbReference type="Gene3D" id="3.40.630.30">
    <property type="match status" value="1"/>
</dbReference>
<dbReference type="GO" id="GO:0005737">
    <property type="term" value="C:cytoplasm"/>
    <property type="evidence" value="ECO:0007669"/>
    <property type="project" value="TreeGrafter"/>
</dbReference>
<dbReference type="GO" id="GO:0004059">
    <property type="term" value="F:aralkylamine N-acetyltransferase activity"/>
    <property type="evidence" value="ECO:0007669"/>
    <property type="project" value="TreeGrafter"/>
</dbReference>
<dbReference type="Pfam" id="PF00583">
    <property type="entry name" value="Acetyltransf_1"/>
    <property type="match status" value="1"/>
</dbReference>
<dbReference type="InterPro" id="IPR051635">
    <property type="entry name" value="SNAT-like"/>
</dbReference>
<proteinExistence type="predicted"/>
<sequence length="221" mass="25405">MRPSATESLYRDLEAHYGQDGYFLPRHMLLRPLTVKDVDQVEELEKASYPESEAASRESIQYRLTACSELCVGLFSCEYNWDQPSSNEEDDDREDSVVSKSSTLKKETLIGYILATKITGEFISDEDMKVGSNKEDGRTIAIHSVVISKEYRDRHFGYIMLKDYIQKFYGLCTADRISIIVLPKLRGFYERHGFTDCGVSECQLGGETWHNMKLPFDTYDE</sequence>
<dbReference type="Proteomes" id="UP001362899">
    <property type="component" value="Unassembled WGS sequence"/>
</dbReference>
<accession>A0AAV5RL03</accession>
<evidence type="ECO:0000259" key="3">
    <source>
        <dbReference type="PROSITE" id="PS51186"/>
    </source>
</evidence>
<protein>
    <submittedName>
        <fullName evidence="4">Polyamine acetyltransferase</fullName>
    </submittedName>
</protein>
<gene>
    <name evidence="4" type="ORF">DASB73_031880</name>
</gene>
<dbReference type="InterPro" id="IPR000182">
    <property type="entry name" value="GNAT_dom"/>
</dbReference>
<evidence type="ECO:0000256" key="1">
    <source>
        <dbReference type="ARBA" id="ARBA00022679"/>
    </source>
</evidence>
<feature type="domain" description="N-acetyltransferase" evidence="3">
    <location>
        <begin position="28"/>
        <end position="215"/>
    </location>
</feature>
<dbReference type="PANTHER" id="PTHR10908:SF0">
    <property type="entry name" value="SEROTONIN N-ACETYLTRANSFERASE"/>
    <property type="match status" value="1"/>
</dbReference>
<keyword evidence="5" id="KW-1185">Reference proteome</keyword>
<dbReference type="InterPro" id="IPR016181">
    <property type="entry name" value="Acyl_CoA_acyltransferase"/>
</dbReference>
<reference evidence="4 5" key="1">
    <citation type="journal article" date="2023" name="Elife">
        <title>Identification of key yeast species and microbe-microbe interactions impacting larval growth of Drosophila in the wild.</title>
        <authorList>
            <person name="Mure A."/>
            <person name="Sugiura Y."/>
            <person name="Maeda R."/>
            <person name="Honda K."/>
            <person name="Sakurai N."/>
            <person name="Takahashi Y."/>
            <person name="Watada M."/>
            <person name="Katoh T."/>
            <person name="Gotoh A."/>
            <person name="Gotoh Y."/>
            <person name="Taniguchi I."/>
            <person name="Nakamura K."/>
            <person name="Hayashi T."/>
            <person name="Katayama T."/>
            <person name="Uemura T."/>
            <person name="Hattori Y."/>
        </authorList>
    </citation>
    <scope>NUCLEOTIDE SEQUENCE [LARGE SCALE GENOMIC DNA]</scope>
    <source>
        <strain evidence="4 5">SB-73</strain>
    </source>
</reference>
<dbReference type="SUPFAM" id="SSF55729">
    <property type="entry name" value="Acyl-CoA N-acyltransferases (Nat)"/>
    <property type="match status" value="1"/>
</dbReference>
<comment type="caution">
    <text evidence="4">The sequence shown here is derived from an EMBL/GenBank/DDBJ whole genome shotgun (WGS) entry which is preliminary data.</text>
</comment>
<dbReference type="EMBL" id="BTGC01000008">
    <property type="protein sequence ID" value="GMM52225.1"/>
    <property type="molecule type" value="Genomic_DNA"/>
</dbReference>
<keyword evidence="1" id="KW-0808">Transferase</keyword>
<dbReference type="PROSITE" id="PS51186">
    <property type="entry name" value="GNAT"/>
    <property type="match status" value="1"/>
</dbReference>
<organism evidence="4 5">
    <name type="scientific">Starmerella bacillaris</name>
    <name type="common">Yeast</name>
    <name type="synonym">Candida zemplinina</name>
    <dbReference type="NCBI Taxonomy" id="1247836"/>
    <lineage>
        <taxon>Eukaryota</taxon>
        <taxon>Fungi</taxon>
        <taxon>Dikarya</taxon>
        <taxon>Ascomycota</taxon>
        <taxon>Saccharomycotina</taxon>
        <taxon>Dipodascomycetes</taxon>
        <taxon>Dipodascales</taxon>
        <taxon>Trichomonascaceae</taxon>
        <taxon>Starmerella</taxon>
    </lineage>
</organism>
<evidence type="ECO:0000256" key="2">
    <source>
        <dbReference type="ARBA" id="ARBA00023315"/>
    </source>
</evidence>
<dbReference type="AlphaFoldDB" id="A0AAV5RL03"/>
<evidence type="ECO:0000313" key="4">
    <source>
        <dbReference type="EMBL" id="GMM52225.1"/>
    </source>
</evidence>